<proteinExistence type="predicted"/>
<reference evidence="2 3" key="1">
    <citation type="journal article" date="2018" name="Nat. Ecol. Evol.">
        <title>Pezizomycetes genomes reveal the molecular basis of ectomycorrhizal truffle lifestyle.</title>
        <authorList>
            <person name="Murat C."/>
            <person name="Payen T."/>
            <person name="Noel B."/>
            <person name="Kuo A."/>
            <person name="Morin E."/>
            <person name="Chen J."/>
            <person name="Kohler A."/>
            <person name="Krizsan K."/>
            <person name="Balestrini R."/>
            <person name="Da Silva C."/>
            <person name="Montanini B."/>
            <person name="Hainaut M."/>
            <person name="Levati E."/>
            <person name="Barry K.W."/>
            <person name="Belfiori B."/>
            <person name="Cichocki N."/>
            <person name="Clum A."/>
            <person name="Dockter R.B."/>
            <person name="Fauchery L."/>
            <person name="Guy J."/>
            <person name="Iotti M."/>
            <person name="Le Tacon F."/>
            <person name="Lindquist E.A."/>
            <person name="Lipzen A."/>
            <person name="Malagnac F."/>
            <person name="Mello A."/>
            <person name="Molinier V."/>
            <person name="Miyauchi S."/>
            <person name="Poulain J."/>
            <person name="Riccioni C."/>
            <person name="Rubini A."/>
            <person name="Sitrit Y."/>
            <person name="Splivallo R."/>
            <person name="Traeger S."/>
            <person name="Wang M."/>
            <person name="Zifcakova L."/>
            <person name="Wipf D."/>
            <person name="Zambonelli A."/>
            <person name="Paolocci F."/>
            <person name="Nowrousian M."/>
            <person name="Ottonello S."/>
            <person name="Baldrian P."/>
            <person name="Spatafora J.W."/>
            <person name="Henrissat B."/>
            <person name="Nagy L.G."/>
            <person name="Aury J.M."/>
            <person name="Wincker P."/>
            <person name="Grigoriev I.V."/>
            <person name="Bonfante P."/>
            <person name="Martin F.M."/>
        </authorList>
    </citation>
    <scope>NUCLEOTIDE SEQUENCE [LARGE SCALE GENOMIC DNA]</scope>
    <source>
        <strain evidence="2 3">120613-1</strain>
    </source>
</reference>
<keyword evidence="3" id="KW-1185">Reference proteome</keyword>
<evidence type="ECO:0000256" key="1">
    <source>
        <dbReference type="SAM" id="Phobius"/>
    </source>
</evidence>
<accession>A0A3N4J8B5</accession>
<sequence length="83" mass="9368">MIYIISAVASFPSSFLAFISEMKHFATSSLGRSLLSSKSRLAHGPRYTTYDIFTITTISYLPLPLVLSAYFRQTTLNLLQTWL</sequence>
<dbReference type="EMBL" id="ML120463">
    <property type="protein sequence ID" value="RPA92891.1"/>
    <property type="molecule type" value="Genomic_DNA"/>
</dbReference>
<protein>
    <submittedName>
        <fullName evidence="2">Uncharacterized protein</fullName>
    </submittedName>
</protein>
<keyword evidence="1" id="KW-0472">Membrane</keyword>
<dbReference type="Proteomes" id="UP000276215">
    <property type="component" value="Unassembled WGS sequence"/>
</dbReference>
<organism evidence="2 3">
    <name type="scientific">Choiromyces venosus 120613-1</name>
    <dbReference type="NCBI Taxonomy" id="1336337"/>
    <lineage>
        <taxon>Eukaryota</taxon>
        <taxon>Fungi</taxon>
        <taxon>Dikarya</taxon>
        <taxon>Ascomycota</taxon>
        <taxon>Pezizomycotina</taxon>
        <taxon>Pezizomycetes</taxon>
        <taxon>Pezizales</taxon>
        <taxon>Tuberaceae</taxon>
        <taxon>Choiromyces</taxon>
    </lineage>
</organism>
<evidence type="ECO:0000313" key="3">
    <source>
        <dbReference type="Proteomes" id="UP000276215"/>
    </source>
</evidence>
<evidence type="ECO:0000313" key="2">
    <source>
        <dbReference type="EMBL" id="RPA92891.1"/>
    </source>
</evidence>
<keyword evidence="1" id="KW-0812">Transmembrane</keyword>
<name>A0A3N4J8B5_9PEZI</name>
<feature type="transmembrane region" description="Helical" evidence="1">
    <location>
        <begin position="47"/>
        <end position="71"/>
    </location>
</feature>
<keyword evidence="1" id="KW-1133">Transmembrane helix</keyword>
<gene>
    <name evidence="2" type="ORF">L873DRAFT_124254</name>
</gene>
<dbReference type="AlphaFoldDB" id="A0A3N4J8B5"/>